<proteinExistence type="predicted"/>
<dbReference type="AlphaFoldDB" id="A0A4Q6I6Q4"/>
<dbReference type="Proteomes" id="UP000293377">
    <property type="component" value="Unassembled WGS sequence"/>
</dbReference>
<accession>A0A4Q6I6Q4</accession>
<feature type="region of interest" description="Disordered" evidence="1">
    <location>
        <begin position="364"/>
        <end position="384"/>
    </location>
</feature>
<comment type="caution">
    <text evidence="2">The sequence shown here is derived from an EMBL/GenBank/DDBJ whole genome shotgun (WGS) entry which is preliminary data.</text>
</comment>
<evidence type="ECO:0000313" key="2">
    <source>
        <dbReference type="EMBL" id="RZB12883.1"/>
    </source>
</evidence>
<evidence type="ECO:0000256" key="1">
    <source>
        <dbReference type="SAM" id="MobiDB-lite"/>
    </source>
</evidence>
<organism evidence="2 3">
    <name type="scientific">Ehrlichia minasensis</name>
    <dbReference type="NCBI Taxonomy" id="1242993"/>
    <lineage>
        <taxon>Bacteria</taxon>
        <taxon>Pseudomonadati</taxon>
        <taxon>Pseudomonadota</taxon>
        <taxon>Alphaproteobacteria</taxon>
        <taxon>Rickettsiales</taxon>
        <taxon>Anaplasmataceae</taxon>
        <taxon>Ehrlichia</taxon>
    </lineage>
</organism>
<feature type="compositionally biased region" description="Basic and acidic residues" evidence="1">
    <location>
        <begin position="364"/>
        <end position="374"/>
    </location>
</feature>
<sequence>MLGNFFNGVRRGIRVIPSNGLKVFGILRKVYGNVGIIPLLRVLPIFGTNQAVTCTARFPALHRNQTCKYVSSKCHGKGLEVRGNSLIYQGKQYPITPLKSPDGGPIYNVQGHRLFAINTADDNYKDFEGKTERNKVLVIACDGNSVVDPVSSGGDRKVMLSVQHSNIYPFSFSIVNQETGQRDWLLSFLMLPLNLSGLTVGCAGRLAASVLAGAGLCCEKIVGFLSKNIDRDIIHQSSGVVTGGGRPYFRTCCIFLLSMIANSLRCSSCVVKNAADFSEAMIRVPSAIANGVHNENMSCLPVTAGFAAIVKPAKSVIVDVKGSCLSFAKDCMLLKARVTGDADALRQNVRTDDGLIVEHAQDIEEQQKGEGDQKQKKKMSRRDLEEVRKIGEDLDSQIMCGTKEDISKELTKHKKAHTKAVQ</sequence>
<keyword evidence="3" id="KW-1185">Reference proteome</keyword>
<gene>
    <name evidence="2" type="ORF">DRF75_01640</name>
</gene>
<dbReference type="RefSeq" id="WP_129992548.1">
    <property type="nucleotide sequence ID" value="NZ_QOHL01000005.1"/>
</dbReference>
<protein>
    <submittedName>
        <fullName evidence="2">Uncharacterized protein</fullName>
    </submittedName>
</protein>
<dbReference type="EMBL" id="QOHL01000005">
    <property type="protein sequence ID" value="RZB12883.1"/>
    <property type="molecule type" value="Genomic_DNA"/>
</dbReference>
<evidence type="ECO:0000313" key="3">
    <source>
        <dbReference type="Proteomes" id="UP000293377"/>
    </source>
</evidence>
<reference evidence="2 3" key="1">
    <citation type="submission" date="2018-06" db="EMBL/GenBank/DDBJ databases">
        <title>Complete Genome Sequence of Ehrlichia minasensis Isolated From Cattle.</title>
        <authorList>
            <person name="Aguiar D.M."/>
            <person name="Araujo J.P.A.Jr."/>
            <person name="Nakazato L."/>
            <person name="Bard E."/>
            <person name="Cabezas-Cruz A."/>
        </authorList>
    </citation>
    <scope>NUCLEOTIDE SEQUENCE [LARGE SCALE GENOMIC DNA]</scope>
    <source>
        <strain evidence="2 3">B11</strain>
    </source>
</reference>
<name>A0A4Q6I6Q4_9RICK</name>